<organism evidence="3 4">
    <name type="scientific">Hymenolepis diminuta</name>
    <name type="common">Rat tapeworm</name>
    <dbReference type="NCBI Taxonomy" id="6216"/>
    <lineage>
        <taxon>Eukaryota</taxon>
        <taxon>Metazoa</taxon>
        <taxon>Spiralia</taxon>
        <taxon>Lophotrochozoa</taxon>
        <taxon>Platyhelminthes</taxon>
        <taxon>Cestoda</taxon>
        <taxon>Eucestoda</taxon>
        <taxon>Cyclophyllidea</taxon>
        <taxon>Hymenolepididae</taxon>
        <taxon>Hymenolepis</taxon>
    </lineage>
</organism>
<feature type="non-terminal residue" evidence="3">
    <location>
        <position position="90"/>
    </location>
</feature>
<protein>
    <submittedName>
        <fullName evidence="3">Uncharacterized protein</fullName>
    </submittedName>
</protein>
<evidence type="ECO:0000313" key="3">
    <source>
        <dbReference type="EMBL" id="VUZ57271.1"/>
    </source>
</evidence>
<dbReference type="PANTHER" id="PTHR44324">
    <property type="entry name" value="WD40 REPEAT DOMAIN 95"/>
    <property type="match status" value="1"/>
</dbReference>
<feature type="repeat" description="WD" evidence="2">
    <location>
        <begin position="2"/>
        <end position="36"/>
    </location>
</feature>
<dbReference type="EMBL" id="CABIJS010000714">
    <property type="protein sequence ID" value="VUZ57271.1"/>
    <property type="molecule type" value="Genomic_DNA"/>
</dbReference>
<reference evidence="3 4" key="1">
    <citation type="submission" date="2019-07" db="EMBL/GenBank/DDBJ databases">
        <authorList>
            <person name="Jastrzebski P J."/>
            <person name="Paukszto L."/>
            <person name="Jastrzebski P J."/>
        </authorList>
    </citation>
    <scope>NUCLEOTIDE SEQUENCE [LARGE SCALE GENOMIC DNA]</scope>
    <source>
        <strain evidence="3 4">WMS-il1</strain>
    </source>
</reference>
<dbReference type="PROSITE" id="PS50294">
    <property type="entry name" value="WD_REPEATS_REGION"/>
    <property type="match status" value="1"/>
</dbReference>
<feature type="non-terminal residue" evidence="3">
    <location>
        <position position="1"/>
    </location>
</feature>
<dbReference type="AlphaFoldDB" id="A0A564ZCP8"/>
<proteinExistence type="predicted"/>
<dbReference type="Proteomes" id="UP000321570">
    <property type="component" value="Unassembled WGS sequence"/>
</dbReference>
<dbReference type="InterPro" id="IPR051242">
    <property type="entry name" value="WD-EF-hand_domain"/>
</dbReference>
<keyword evidence="2" id="KW-0853">WD repeat</keyword>
<keyword evidence="4" id="KW-1185">Reference proteome</keyword>
<dbReference type="PANTHER" id="PTHR44324:SF1">
    <property type="entry name" value="WD REPEAT-CONTAINING PROTEIN 49"/>
    <property type="match status" value="1"/>
</dbReference>
<dbReference type="Gene3D" id="2.130.10.10">
    <property type="entry name" value="YVTN repeat-like/Quinoprotein amine dehydrogenase"/>
    <property type="match status" value="1"/>
</dbReference>
<sequence length="90" mass="10558">ILRGHSTPVIAVHFQKHHPRLISFSKGSELRVWDLQLQVCIQKLNGIYPKRIEASINTLRTQICYSTLFHEDKKRLFIAFNEILTVMEIK</sequence>
<dbReference type="InterPro" id="IPR036322">
    <property type="entry name" value="WD40_repeat_dom_sf"/>
</dbReference>
<accession>A0A564ZCP8</accession>
<dbReference type="SUPFAM" id="SSF50978">
    <property type="entry name" value="WD40 repeat-like"/>
    <property type="match status" value="1"/>
</dbReference>
<dbReference type="InterPro" id="IPR015943">
    <property type="entry name" value="WD40/YVTN_repeat-like_dom_sf"/>
</dbReference>
<name>A0A564ZCP8_HYMDI</name>
<evidence type="ECO:0000256" key="1">
    <source>
        <dbReference type="ARBA" id="ARBA00022737"/>
    </source>
</evidence>
<dbReference type="PROSITE" id="PS50082">
    <property type="entry name" value="WD_REPEATS_2"/>
    <property type="match status" value="1"/>
</dbReference>
<keyword evidence="1" id="KW-0677">Repeat</keyword>
<evidence type="ECO:0000256" key="2">
    <source>
        <dbReference type="PROSITE-ProRule" id="PRU00221"/>
    </source>
</evidence>
<dbReference type="InterPro" id="IPR001680">
    <property type="entry name" value="WD40_rpt"/>
</dbReference>
<gene>
    <name evidence="3" type="ORF">WMSIL1_LOCUS14718</name>
</gene>
<evidence type="ECO:0000313" key="4">
    <source>
        <dbReference type="Proteomes" id="UP000321570"/>
    </source>
</evidence>